<dbReference type="EMBL" id="NMUH01000761">
    <property type="protein sequence ID" value="MQL84435.1"/>
    <property type="molecule type" value="Genomic_DNA"/>
</dbReference>
<evidence type="ECO:0000313" key="1">
    <source>
        <dbReference type="EMBL" id="MQL84435.1"/>
    </source>
</evidence>
<evidence type="ECO:0000313" key="2">
    <source>
        <dbReference type="Proteomes" id="UP000652761"/>
    </source>
</evidence>
<dbReference type="Proteomes" id="UP000652761">
    <property type="component" value="Unassembled WGS sequence"/>
</dbReference>
<protein>
    <submittedName>
        <fullName evidence="1">Uncharacterized protein</fullName>
    </submittedName>
</protein>
<dbReference type="AlphaFoldDB" id="A0A843ULT5"/>
<reference evidence="1" key="1">
    <citation type="submission" date="2017-07" db="EMBL/GenBank/DDBJ databases">
        <title>Taro Niue Genome Assembly and Annotation.</title>
        <authorList>
            <person name="Atibalentja N."/>
            <person name="Keating K."/>
            <person name="Fields C.J."/>
        </authorList>
    </citation>
    <scope>NUCLEOTIDE SEQUENCE</scope>
    <source>
        <strain evidence="1">Niue_2</strain>
        <tissue evidence="1">Leaf</tissue>
    </source>
</reference>
<proteinExistence type="predicted"/>
<organism evidence="1 2">
    <name type="scientific">Colocasia esculenta</name>
    <name type="common">Wild taro</name>
    <name type="synonym">Arum esculentum</name>
    <dbReference type="NCBI Taxonomy" id="4460"/>
    <lineage>
        <taxon>Eukaryota</taxon>
        <taxon>Viridiplantae</taxon>
        <taxon>Streptophyta</taxon>
        <taxon>Embryophyta</taxon>
        <taxon>Tracheophyta</taxon>
        <taxon>Spermatophyta</taxon>
        <taxon>Magnoliopsida</taxon>
        <taxon>Liliopsida</taxon>
        <taxon>Araceae</taxon>
        <taxon>Aroideae</taxon>
        <taxon>Colocasieae</taxon>
        <taxon>Colocasia</taxon>
    </lineage>
</organism>
<comment type="caution">
    <text evidence="1">The sequence shown here is derived from an EMBL/GenBank/DDBJ whole genome shotgun (WGS) entry which is preliminary data.</text>
</comment>
<name>A0A843ULT5_COLES</name>
<feature type="non-terminal residue" evidence="1">
    <location>
        <position position="1"/>
    </location>
</feature>
<gene>
    <name evidence="1" type="ORF">Taro_016934</name>
</gene>
<sequence>LFKSLWQVFKGQIKVRLLSLGRLRSRKTKNLHLHPLKRKATTTVSRSRRRHCLHRVHMKASRRPSCRVISALRFWVRWRQWRRRYLL</sequence>
<accession>A0A843ULT5</accession>
<feature type="non-terminal residue" evidence="1">
    <location>
        <position position="87"/>
    </location>
</feature>
<keyword evidence="2" id="KW-1185">Reference proteome</keyword>